<dbReference type="InterPro" id="IPR035965">
    <property type="entry name" value="PAS-like_dom_sf"/>
</dbReference>
<dbReference type="InterPro" id="IPR013656">
    <property type="entry name" value="PAS_4"/>
</dbReference>
<dbReference type="InterPro" id="IPR000014">
    <property type="entry name" value="PAS"/>
</dbReference>
<protein>
    <submittedName>
        <fullName evidence="2">PAS domain-containing protein</fullName>
    </submittedName>
</protein>
<sequence>MCPLENKGSGGALRELLQAFSSRCSQIEEAIRLGDDRRVATLDRGLDLLVEVIVGHQAANLMEMYAQLQFVGYLLQQDADDAASVSHHSTVLLSLLERYFGALPRADFALPRALPQPAPKAGVPDVDIGNFLNSAILETLPDRVAVLTRDYRYLYSNTLNCAYLGQTPIDMIGRHVMEFIGEEQFVAQAKANFDACFAGQHVEYHYEQRGESRRTRCRMSPLRDLSGQVLGALVVLEAVGAAAISTIAA</sequence>
<name>A0A1L5P4U6_RHIET</name>
<dbReference type="EMBL" id="CP017241">
    <property type="protein sequence ID" value="APO75158.1"/>
    <property type="molecule type" value="Genomic_DNA"/>
</dbReference>
<evidence type="ECO:0000259" key="1">
    <source>
        <dbReference type="Pfam" id="PF08448"/>
    </source>
</evidence>
<dbReference type="Proteomes" id="UP000185109">
    <property type="component" value="Chromosome"/>
</dbReference>
<accession>A0A1L5P4U6</accession>
<dbReference type="SUPFAM" id="SSF55785">
    <property type="entry name" value="PYP-like sensor domain (PAS domain)"/>
    <property type="match status" value="1"/>
</dbReference>
<dbReference type="Gene3D" id="3.30.450.20">
    <property type="entry name" value="PAS domain"/>
    <property type="match status" value="1"/>
</dbReference>
<proteinExistence type="predicted"/>
<dbReference type="CDD" id="cd00130">
    <property type="entry name" value="PAS"/>
    <property type="match status" value="1"/>
</dbReference>
<reference evidence="2 3" key="1">
    <citation type="submission" date="2016-09" db="EMBL/GenBank/DDBJ databases">
        <title>The complete genome sequences of Rhizobium gallicum, symbiovars gallicum and phaseoli, symbionts associated to common bean (Phaseolus vulgaris).</title>
        <authorList>
            <person name="Bustos P."/>
            <person name="Santamaria R.I."/>
            <person name="Perez-Carrascal O.M."/>
            <person name="Juarez S."/>
            <person name="Lozano L."/>
            <person name="Martinez-Flores I."/>
            <person name="Martinez-Romero E."/>
            <person name="Cevallos M."/>
            <person name="Romero D."/>
            <person name="Davila G."/>
            <person name="Gonzalez V."/>
        </authorList>
    </citation>
    <scope>NUCLEOTIDE SEQUENCE [LARGE SCALE GENOMIC DNA]</scope>
    <source>
        <strain evidence="2 3">8C-3</strain>
    </source>
</reference>
<gene>
    <name evidence="2" type="ORF">AM571_CH02349</name>
</gene>
<feature type="domain" description="PAS fold-4" evidence="1">
    <location>
        <begin position="137"/>
        <end position="240"/>
    </location>
</feature>
<dbReference type="NCBIfam" id="TIGR00229">
    <property type="entry name" value="sensory_box"/>
    <property type="match status" value="1"/>
</dbReference>
<evidence type="ECO:0000313" key="2">
    <source>
        <dbReference type="EMBL" id="APO75158.1"/>
    </source>
</evidence>
<organism evidence="2 3">
    <name type="scientific">Rhizobium etli 8C-3</name>
    <dbReference type="NCBI Taxonomy" id="538025"/>
    <lineage>
        <taxon>Bacteria</taxon>
        <taxon>Pseudomonadati</taxon>
        <taxon>Pseudomonadota</taxon>
        <taxon>Alphaproteobacteria</taxon>
        <taxon>Hyphomicrobiales</taxon>
        <taxon>Rhizobiaceae</taxon>
        <taxon>Rhizobium/Agrobacterium group</taxon>
        <taxon>Rhizobium</taxon>
    </lineage>
</organism>
<evidence type="ECO:0000313" key="3">
    <source>
        <dbReference type="Proteomes" id="UP000185109"/>
    </source>
</evidence>
<dbReference type="AlphaFoldDB" id="A0A1L5P4U6"/>
<dbReference type="Pfam" id="PF08448">
    <property type="entry name" value="PAS_4"/>
    <property type="match status" value="1"/>
</dbReference>